<feature type="compositionally biased region" description="Basic and acidic residues" evidence="1">
    <location>
        <begin position="438"/>
        <end position="455"/>
    </location>
</feature>
<reference evidence="4" key="1">
    <citation type="journal article" date="2012" name="PLoS Genet.">
        <title>The genomes of the fungal plant pathogens Cladosporium fulvum and Dothistroma septosporum reveal adaptation to different hosts and lifestyles but also signatures of common ancestry.</title>
        <authorList>
            <person name="de Wit P.J.G.M."/>
            <person name="van der Burgt A."/>
            <person name="Oekmen B."/>
            <person name="Stergiopoulos I."/>
            <person name="Abd-Elsalam K.A."/>
            <person name="Aerts A.L."/>
            <person name="Bahkali A.H."/>
            <person name="Beenen H.G."/>
            <person name="Chettri P."/>
            <person name="Cox M.P."/>
            <person name="Datema E."/>
            <person name="de Vries R.P."/>
            <person name="Dhillon B."/>
            <person name="Ganley A.R."/>
            <person name="Griffiths S.A."/>
            <person name="Guo Y."/>
            <person name="Hamelin R.C."/>
            <person name="Henrissat B."/>
            <person name="Kabir M.S."/>
            <person name="Jashni M.K."/>
            <person name="Kema G."/>
            <person name="Klaubauf S."/>
            <person name="Lapidus A."/>
            <person name="Levasseur A."/>
            <person name="Lindquist E."/>
            <person name="Mehrabi R."/>
            <person name="Ohm R.A."/>
            <person name="Owen T.J."/>
            <person name="Salamov A."/>
            <person name="Schwelm A."/>
            <person name="Schijlen E."/>
            <person name="Sun H."/>
            <person name="van den Burg H.A."/>
            <person name="van Ham R.C.H.J."/>
            <person name="Zhang S."/>
            <person name="Goodwin S.B."/>
            <person name="Grigoriev I.V."/>
            <person name="Collemare J."/>
            <person name="Bradshaw R.E."/>
        </authorList>
    </citation>
    <scope>NUCLEOTIDE SEQUENCE [LARGE SCALE GENOMIC DNA]</scope>
    <source>
        <strain evidence="4">NZE10 / CBS 128990</strain>
    </source>
</reference>
<feature type="region of interest" description="Disordered" evidence="1">
    <location>
        <begin position="723"/>
        <end position="753"/>
    </location>
</feature>
<dbReference type="OrthoDB" id="5363079at2759"/>
<feature type="compositionally biased region" description="Basic and acidic residues" evidence="1">
    <location>
        <begin position="1683"/>
        <end position="1699"/>
    </location>
</feature>
<dbReference type="STRING" id="675120.M2YMZ4"/>
<feature type="compositionally biased region" description="Basic residues" evidence="1">
    <location>
        <begin position="1904"/>
        <end position="1914"/>
    </location>
</feature>
<keyword evidence="4" id="KW-1185">Reference proteome</keyword>
<feature type="compositionally biased region" description="Low complexity" evidence="1">
    <location>
        <begin position="326"/>
        <end position="335"/>
    </location>
</feature>
<proteinExistence type="predicted"/>
<feature type="region of interest" description="Disordered" evidence="1">
    <location>
        <begin position="814"/>
        <end position="859"/>
    </location>
</feature>
<feature type="region of interest" description="Disordered" evidence="1">
    <location>
        <begin position="1406"/>
        <end position="1639"/>
    </location>
</feature>
<evidence type="ECO:0000313" key="3">
    <source>
        <dbReference type="EMBL" id="EME43315.1"/>
    </source>
</evidence>
<feature type="compositionally biased region" description="Polar residues" evidence="1">
    <location>
        <begin position="1335"/>
        <end position="1345"/>
    </location>
</feature>
<feature type="compositionally biased region" description="Polar residues" evidence="1">
    <location>
        <begin position="1354"/>
        <end position="1364"/>
    </location>
</feature>
<dbReference type="CDD" id="cd04497">
    <property type="entry name" value="hPOT1_OB1_like"/>
    <property type="match status" value="1"/>
</dbReference>
<dbReference type="SUPFAM" id="SSF50249">
    <property type="entry name" value="Nucleic acid-binding proteins"/>
    <property type="match status" value="1"/>
</dbReference>
<feature type="compositionally biased region" description="Polar residues" evidence="1">
    <location>
        <begin position="1528"/>
        <end position="1538"/>
    </location>
</feature>
<feature type="compositionally biased region" description="Polar residues" evidence="1">
    <location>
        <begin position="825"/>
        <end position="842"/>
    </location>
</feature>
<feature type="compositionally biased region" description="Polar residues" evidence="1">
    <location>
        <begin position="973"/>
        <end position="984"/>
    </location>
</feature>
<protein>
    <recommendedName>
        <fullName evidence="2">Telomeric single stranded DNA binding POT1/Cdc13 domain-containing protein</fullName>
    </recommendedName>
</protein>
<feature type="region of interest" description="Disordered" evidence="1">
    <location>
        <begin position="1890"/>
        <end position="1914"/>
    </location>
</feature>
<feature type="compositionally biased region" description="Low complexity" evidence="1">
    <location>
        <begin position="1444"/>
        <end position="1453"/>
    </location>
</feature>
<name>M2YMZ4_DOTSN</name>
<dbReference type="Proteomes" id="UP000016933">
    <property type="component" value="Unassembled WGS sequence"/>
</dbReference>
<dbReference type="InterPro" id="IPR012340">
    <property type="entry name" value="NA-bd_OB-fold"/>
</dbReference>
<feature type="compositionally biased region" description="Basic residues" evidence="1">
    <location>
        <begin position="1539"/>
        <end position="1549"/>
    </location>
</feature>
<feature type="region of interest" description="Disordered" evidence="1">
    <location>
        <begin position="129"/>
        <end position="150"/>
    </location>
</feature>
<feature type="region of interest" description="Disordered" evidence="1">
    <location>
        <begin position="274"/>
        <end position="344"/>
    </location>
</feature>
<feature type="compositionally biased region" description="Basic and acidic residues" evidence="1">
    <location>
        <begin position="497"/>
        <end position="507"/>
    </location>
</feature>
<feature type="region of interest" description="Disordered" evidence="1">
    <location>
        <begin position="1334"/>
        <end position="1388"/>
    </location>
</feature>
<organism evidence="3 4">
    <name type="scientific">Dothistroma septosporum (strain NZE10 / CBS 128990)</name>
    <name type="common">Red band needle blight fungus</name>
    <name type="synonym">Mycosphaerella pini</name>
    <dbReference type="NCBI Taxonomy" id="675120"/>
    <lineage>
        <taxon>Eukaryota</taxon>
        <taxon>Fungi</taxon>
        <taxon>Dikarya</taxon>
        <taxon>Ascomycota</taxon>
        <taxon>Pezizomycotina</taxon>
        <taxon>Dothideomycetes</taxon>
        <taxon>Dothideomycetidae</taxon>
        <taxon>Mycosphaerellales</taxon>
        <taxon>Mycosphaerellaceae</taxon>
        <taxon>Dothistroma</taxon>
    </lineage>
</organism>
<dbReference type="GO" id="GO:0000781">
    <property type="term" value="C:chromosome, telomeric region"/>
    <property type="evidence" value="ECO:0007669"/>
    <property type="project" value="InterPro"/>
</dbReference>
<dbReference type="InterPro" id="IPR011564">
    <property type="entry name" value="Telomer_end-bd_POT1/Cdc13"/>
</dbReference>
<dbReference type="GO" id="GO:0000723">
    <property type="term" value="P:telomere maintenance"/>
    <property type="evidence" value="ECO:0007669"/>
    <property type="project" value="InterPro"/>
</dbReference>
<dbReference type="eggNOG" id="ENOG502SAAT">
    <property type="taxonomic scope" value="Eukaryota"/>
</dbReference>
<dbReference type="EMBL" id="KB446540">
    <property type="protein sequence ID" value="EME43315.1"/>
    <property type="molecule type" value="Genomic_DNA"/>
</dbReference>
<feature type="domain" description="Telomeric single stranded DNA binding POT1/Cdc13" evidence="2">
    <location>
        <begin position="1710"/>
        <end position="1880"/>
    </location>
</feature>
<gene>
    <name evidence="3" type="ORF">DOTSEDRAFT_72659</name>
</gene>
<feature type="region of interest" description="Disordered" evidence="1">
    <location>
        <begin position="406"/>
        <end position="584"/>
    </location>
</feature>
<dbReference type="Pfam" id="PF02765">
    <property type="entry name" value="POT1"/>
    <property type="match status" value="1"/>
</dbReference>
<evidence type="ECO:0000259" key="2">
    <source>
        <dbReference type="SMART" id="SM00976"/>
    </source>
</evidence>
<sequence>MMATISIASLSPSEPPPADKSIRAIVSLLWPYSSSTKQCALLLAERDFRLRNHRGQIRVRFQGASAPAVAKSQVGIGDEVVLELRGSAWAGDVSNAVTPGKSVEGELLFIGELAIRLVKKADGREVDVSIRANETTPPPEERDADTTPARPIPSYLRSSLGGADVVPIYSSPAFVKRMRLSGGYGASWDPFADVDRELGTELAHSRKKQKVGFGGIGRWKFAARTLSPEKEYVQMTTTPSAEQNDEITSFEGHNTPVARETREQAAHACIQQTPGSALPSHLSTVNAGPSTTASVMAPPPLPRPEMPDGFDRQPTYSDSDPHTPKLQPVPSSALPLPSPFPAETKQLQAGIPSSTAAANDHQGASLAEEAVPNCKDAEAIERSGHVPLHTEASQDLLDAVEENQDDRHHPILPGQPSFSSSVASTVPPEQASGVFHDSGSDHDNDDSDNVHADHHVQRHRIPHPEYASDTEEDEVMYTQYGEQADAELGDAVCGRNGPDHSDQLGKDDIEEVIDDMGEPPESDDPDDEVAEPQSPSAESDDEDVGNLGGQPQIRPRRINVSSGLVDARPDARPQAAQTERQEQLAHTVADELDMSLPSITPTFSDDTIKLSQVGSALSSTFGQQPQANASAQLCTQTPARPLLGLFSLDGASDLTKARTSTPQSERDRVMKKTYSSLFGFAKSPSPENTQPAVLDVETPTPVSSSIGFSKISKDRFAAAGIPIEEPVKERPASSGPIPEESRNRAAATTGSATETPVVEMPVTARAIVTDTQTPGSDLAASTGSAHVKQMAVSTRATLGETLSPDRLPTAPTFFKQAGPMPVPTRATTGDAQSLPTESSSTAHGARIGQDAFGHGGGTIPEALMNDDTSDVLVEPAAATEEIGQVSQAGDVDDGSLLEAVPNAVPRVHDEQEQINVLVEQSSVVEETPIERVQEFGWHTPPEKDRLQADDAVPDDVANNPSLAAAMEPGTGVTDLTTAASSAPRPSQVEVIDLGDSSDVEEEGFDDTASARGTAVLPSQPADSISGSTPPVVPGPNTESYVGADSLQARATDCQQIFERFLSQAGMPRHRGNESITQVSQGSILQSDMLDTTQTTVDGRSEIATPYMDDVDTIVLDTSYEESIGVFQGQPNFFDDQMHGQEFEGNAAPPLTQNIANAVSDRYNYNLSFQSATSVATDNSDHHQANATQRDGAAGPIQEETSMVDSSRGDGSQFTVLEAEPSSTAVPAAHPQAPQVATAQLSEAPQDKVFSESITFENQESKLESEVESITYDAEMHDGELHSSFIGDAHTQYPQRQPDLVIGSSFEESQPAAIISEDVAMDVKSLRDAARLAKSRLQQDNVASDQESTREKTLTPVNERTQQRQSPHRTDPHSRLPISPEDSQHRLESQPFETQLTFKSVQSVLPSTPQLTQDDSLTGQGLSVLVDPSAGDADAIQSRRPPPTSSRQTRSSQTAVLTEGLQSPVKKALIRRSPRKSQEQSQETRESQEAATREASSIILHTPVTRQSSLGRPITPPPRAQRTKETAATKKNSLSPKTKTTARRSPRKTRTQTEPQGLAADSRSVAGSKAHKLATDRNSGRSTAPALATRSSEKATIADTVAQDAAQGMQDEVAVRSPSTQSDKSSQPKRPARRSMTSRISAVPAVISNWFSPRRSTRVEIELAPEAEPHLEAEIQAETQAEVKANHDADVSKASPDRRKSNGISTQLSYYTPLSGIREKLNASSQTYGSNRVDVMAVVVDETSKPQRAKSGPRDHFTVFKITDLSLDAGDCTGVEVFKHWHATLPSAQVGDVILLRSFFVRSKKRQPYLLSGDESAWCVWRYAEDEADGVVSSSQKGTPTKPKRMRDRNGSFTIEIKGPPVEYDRTQERQRAEELRAWWLASQSDLDADADADAAVSSQGSPLFRRKPRVQQKL</sequence>
<dbReference type="GO" id="GO:0003677">
    <property type="term" value="F:DNA binding"/>
    <property type="evidence" value="ECO:0007669"/>
    <property type="project" value="InterPro"/>
</dbReference>
<dbReference type="HOGENOM" id="CLU_233899_0_0_1"/>
<evidence type="ECO:0000256" key="1">
    <source>
        <dbReference type="SAM" id="MobiDB-lite"/>
    </source>
</evidence>
<feature type="region of interest" description="Disordered" evidence="1">
    <location>
        <begin position="935"/>
        <end position="1037"/>
    </location>
</feature>
<evidence type="ECO:0000313" key="4">
    <source>
        <dbReference type="Proteomes" id="UP000016933"/>
    </source>
</evidence>
<feature type="region of interest" description="Disordered" evidence="1">
    <location>
        <begin position="1174"/>
        <end position="1195"/>
    </location>
</feature>
<feature type="compositionally biased region" description="Acidic residues" evidence="1">
    <location>
        <begin position="508"/>
        <end position="530"/>
    </location>
</feature>
<accession>M2YMZ4</accession>
<dbReference type="OMA" id="RARMSYG"/>
<reference evidence="3 4" key="2">
    <citation type="journal article" date="2012" name="PLoS Pathog.">
        <title>Diverse lifestyles and strategies of plant pathogenesis encoded in the genomes of eighteen Dothideomycetes fungi.</title>
        <authorList>
            <person name="Ohm R.A."/>
            <person name="Feau N."/>
            <person name="Henrissat B."/>
            <person name="Schoch C.L."/>
            <person name="Horwitz B.A."/>
            <person name="Barry K.W."/>
            <person name="Condon B.J."/>
            <person name="Copeland A.C."/>
            <person name="Dhillon B."/>
            <person name="Glaser F."/>
            <person name="Hesse C.N."/>
            <person name="Kosti I."/>
            <person name="LaButti K."/>
            <person name="Lindquist E.A."/>
            <person name="Lucas S."/>
            <person name="Salamov A.A."/>
            <person name="Bradshaw R.E."/>
            <person name="Ciuffetti L."/>
            <person name="Hamelin R.C."/>
            <person name="Kema G.H.J."/>
            <person name="Lawrence C."/>
            <person name="Scott J.A."/>
            <person name="Spatafora J.W."/>
            <person name="Turgeon B.G."/>
            <person name="de Wit P.J.G.M."/>
            <person name="Zhong S."/>
            <person name="Goodwin S.B."/>
            <person name="Grigoriev I.V."/>
        </authorList>
    </citation>
    <scope>NUCLEOTIDE SEQUENCE [LARGE SCALE GENOMIC DNA]</scope>
    <source>
        <strain evidence="4">NZE10 / CBS 128990</strain>
    </source>
</reference>
<feature type="region of interest" description="Disordered" evidence="1">
    <location>
        <begin position="1682"/>
        <end position="1703"/>
    </location>
</feature>
<feature type="compositionally biased region" description="Polar residues" evidence="1">
    <location>
        <begin position="274"/>
        <end position="294"/>
    </location>
</feature>
<feature type="compositionally biased region" description="Acidic residues" evidence="1">
    <location>
        <begin position="995"/>
        <end position="1005"/>
    </location>
</feature>
<dbReference type="SMART" id="SM00976">
    <property type="entry name" value="Telo_bind"/>
    <property type="match status" value="1"/>
</dbReference>
<dbReference type="Gene3D" id="2.40.50.140">
    <property type="entry name" value="Nucleic acid-binding proteins"/>
    <property type="match status" value="1"/>
</dbReference>
<feature type="compositionally biased region" description="Polar residues" evidence="1">
    <location>
        <begin position="1406"/>
        <end position="1420"/>
    </location>
</feature>
<feature type="compositionally biased region" description="Basic and acidic residues" evidence="1">
    <location>
        <begin position="1475"/>
        <end position="1491"/>
    </location>
</feature>